<name>A0A427ASN3_ENSVE</name>
<accession>A0A427ASN3</accession>
<comment type="caution">
    <text evidence="2">The sequence shown here is derived from an EMBL/GenBank/DDBJ whole genome shotgun (WGS) entry which is preliminary data.</text>
</comment>
<organism evidence="2 3">
    <name type="scientific">Ensete ventricosum</name>
    <name type="common">Abyssinian banana</name>
    <name type="synonym">Musa ensete</name>
    <dbReference type="NCBI Taxonomy" id="4639"/>
    <lineage>
        <taxon>Eukaryota</taxon>
        <taxon>Viridiplantae</taxon>
        <taxon>Streptophyta</taxon>
        <taxon>Embryophyta</taxon>
        <taxon>Tracheophyta</taxon>
        <taxon>Spermatophyta</taxon>
        <taxon>Magnoliopsida</taxon>
        <taxon>Liliopsida</taxon>
        <taxon>Zingiberales</taxon>
        <taxon>Musaceae</taxon>
        <taxon>Ensete</taxon>
    </lineage>
</organism>
<gene>
    <name evidence="2" type="ORF">B296_00003464</name>
</gene>
<dbReference type="AlphaFoldDB" id="A0A427ASN3"/>
<sequence length="101" mass="10389">MTDHSQIPRGLPLAASSLAVTPYGLATSGIAALPTGGCPCRGCPYKGPWLQPIGPTNGQVVAGHTYRGPGRGQPPLHADSMQLSAPRSKAGPTFVVNRCNK</sequence>
<evidence type="ECO:0000256" key="1">
    <source>
        <dbReference type="SAM" id="MobiDB-lite"/>
    </source>
</evidence>
<evidence type="ECO:0000313" key="3">
    <source>
        <dbReference type="Proteomes" id="UP000287651"/>
    </source>
</evidence>
<feature type="region of interest" description="Disordered" evidence="1">
    <location>
        <begin position="68"/>
        <end position="101"/>
    </location>
</feature>
<reference evidence="2 3" key="1">
    <citation type="journal article" date="2014" name="Agronomy (Basel)">
        <title>A Draft Genome Sequence for Ensete ventricosum, the Drought-Tolerant Tree Against Hunger.</title>
        <authorList>
            <person name="Harrison J."/>
            <person name="Moore K.A."/>
            <person name="Paszkiewicz K."/>
            <person name="Jones T."/>
            <person name="Grant M."/>
            <person name="Ambacheew D."/>
            <person name="Muzemil S."/>
            <person name="Studholme D.J."/>
        </authorList>
    </citation>
    <scope>NUCLEOTIDE SEQUENCE [LARGE SCALE GENOMIC DNA]</scope>
</reference>
<proteinExistence type="predicted"/>
<dbReference type="Proteomes" id="UP000287651">
    <property type="component" value="Unassembled WGS sequence"/>
</dbReference>
<dbReference type="EMBL" id="AMZH03001453">
    <property type="protein sequence ID" value="RRT79243.1"/>
    <property type="molecule type" value="Genomic_DNA"/>
</dbReference>
<evidence type="ECO:0000313" key="2">
    <source>
        <dbReference type="EMBL" id="RRT79243.1"/>
    </source>
</evidence>
<protein>
    <submittedName>
        <fullName evidence="2">Uncharacterized protein</fullName>
    </submittedName>
</protein>